<keyword evidence="6 8" id="KW-1133">Transmembrane helix</keyword>
<evidence type="ECO:0000256" key="2">
    <source>
        <dbReference type="ARBA" id="ARBA00010892"/>
    </source>
</evidence>
<protein>
    <recommendedName>
        <fullName evidence="8">Nickel/cobalt efflux system</fullName>
    </recommendedName>
</protein>
<feature type="transmembrane region" description="Helical" evidence="8">
    <location>
        <begin position="119"/>
        <end position="142"/>
    </location>
</feature>
<dbReference type="InterPro" id="IPR011541">
    <property type="entry name" value="Ni/Co_transpt_high_affinity"/>
</dbReference>
<dbReference type="InterPro" id="IPR004688">
    <property type="entry name" value="Ni/Co_transpt"/>
</dbReference>
<dbReference type="Pfam" id="PF03824">
    <property type="entry name" value="NicO"/>
    <property type="match status" value="1"/>
</dbReference>
<evidence type="ECO:0000256" key="4">
    <source>
        <dbReference type="ARBA" id="ARBA00022596"/>
    </source>
</evidence>
<dbReference type="PANTHER" id="PTHR31611">
    <property type="entry name" value="HIGH-AFFINITY NICKEL TRANSPORT PROTEIN NIC1"/>
    <property type="match status" value="1"/>
</dbReference>
<dbReference type="PANTHER" id="PTHR31611:SF0">
    <property type="entry name" value="HIGH-AFFINITY NICKEL TRANSPORT PROTEIN NIC1"/>
    <property type="match status" value="1"/>
</dbReference>
<comment type="similarity">
    <text evidence="2 8">Belongs to the NiCoT transporter (TC 2.A.52) family.</text>
</comment>
<feature type="transmembrane region" description="Helical" evidence="8">
    <location>
        <begin position="308"/>
        <end position="328"/>
    </location>
</feature>
<accession>A0ABT2UNN5</accession>
<dbReference type="EMBL" id="JAOQIO010000095">
    <property type="protein sequence ID" value="MCU6795696.1"/>
    <property type="molecule type" value="Genomic_DNA"/>
</dbReference>
<evidence type="ECO:0000256" key="7">
    <source>
        <dbReference type="ARBA" id="ARBA00023136"/>
    </source>
</evidence>
<dbReference type="Proteomes" id="UP001652445">
    <property type="component" value="Unassembled WGS sequence"/>
</dbReference>
<comment type="subcellular location">
    <subcellularLocation>
        <location evidence="8">Cell membrane</location>
        <topology evidence="8">Multi-pass membrane protein</topology>
    </subcellularLocation>
    <subcellularLocation>
        <location evidence="1">Endomembrane system</location>
        <topology evidence="1">Multi-pass membrane protein</topology>
    </subcellularLocation>
</comment>
<name>A0ABT2UNN5_9BACL</name>
<feature type="transmembrane region" description="Helical" evidence="8">
    <location>
        <begin position="39"/>
        <end position="56"/>
    </location>
</feature>
<feature type="transmembrane region" description="Helical" evidence="8">
    <location>
        <begin position="218"/>
        <end position="240"/>
    </location>
</feature>
<dbReference type="RefSeq" id="WP_262686657.1">
    <property type="nucleotide sequence ID" value="NZ_JAOQIO010000095.1"/>
</dbReference>
<organism evidence="9 10">
    <name type="scientific">Paenibacillus baimaensis</name>
    <dbReference type="NCBI Taxonomy" id="2982185"/>
    <lineage>
        <taxon>Bacteria</taxon>
        <taxon>Bacillati</taxon>
        <taxon>Bacillota</taxon>
        <taxon>Bacilli</taxon>
        <taxon>Bacillales</taxon>
        <taxon>Paenibacillaceae</taxon>
        <taxon>Paenibacillus</taxon>
    </lineage>
</organism>
<feature type="transmembrane region" description="Helical" evidence="8">
    <location>
        <begin position="77"/>
        <end position="99"/>
    </location>
</feature>
<keyword evidence="4" id="KW-0533">Nickel</keyword>
<keyword evidence="5 8" id="KW-0812">Transmembrane</keyword>
<dbReference type="NCBIfam" id="TIGR00802">
    <property type="entry name" value="nico"/>
    <property type="match status" value="1"/>
</dbReference>
<evidence type="ECO:0000256" key="6">
    <source>
        <dbReference type="ARBA" id="ARBA00022989"/>
    </source>
</evidence>
<sequence>MNKDNLGQSKSWIGYSGAVLILHIMGLMFLYVAARNNPALWGMGLLAYTLGLRHAFDVDHIAAIDNTVRKLVQQKRNSLGVGFYFSLGHSSVVLLMAIVTAFSVKWVQRELPQMQEIGGLIGASVSGLFLLIIGIINLIVLIQLFQLFVQFRNGAHNQDEFERLLESRGFFSRLLRPLYKFITRSWHVYPLGFLFGLGFDTASEISLLAISAGAAKEAMPFVGVLSFPILFAAGMSLMDTADGMFMTKAYSWAFSTPLRKLYYNLSVTSLAVVAALLIGMVELLQVLSEKLGLNGAFWSWIQDLDFGSLGYMLVILFVLAWAISVGIWKGMRLEERWGPGNV</sequence>
<keyword evidence="3 8" id="KW-0813">Transport</keyword>
<evidence type="ECO:0000256" key="8">
    <source>
        <dbReference type="RuleBase" id="RU362101"/>
    </source>
</evidence>
<feature type="transmembrane region" description="Helical" evidence="8">
    <location>
        <begin position="261"/>
        <end position="288"/>
    </location>
</feature>
<evidence type="ECO:0000313" key="10">
    <source>
        <dbReference type="Proteomes" id="UP001652445"/>
    </source>
</evidence>
<reference evidence="9 10" key="1">
    <citation type="submission" date="2022-09" db="EMBL/GenBank/DDBJ databases">
        <authorList>
            <person name="Han X.L."/>
            <person name="Wang Q."/>
            <person name="Lu T."/>
        </authorList>
    </citation>
    <scope>NUCLEOTIDE SEQUENCE [LARGE SCALE GENOMIC DNA]</scope>
    <source>
        <strain evidence="9 10">WQ 127069</strain>
    </source>
</reference>
<comment type="caution">
    <text evidence="9">The sequence shown here is derived from an EMBL/GenBank/DDBJ whole genome shotgun (WGS) entry which is preliminary data.</text>
</comment>
<evidence type="ECO:0000256" key="5">
    <source>
        <dbReference type="ARBA" id="ARBA00022692"/>
    </source>
</evidence>
<feature type="transmembrane region" description="Helical" evidence="8">
    <location>
        <begin position="188"/>
        <end position="212"/>
    </location>
</feature>
<gene>
    <name evidence="9" type="ORF">OB236_26630</name>
</gene>
<evidence type="ECO:0000256" key="3">
    <source>
        <dbReference type="ARBA" id="ARBA00022448"/>
    </source>
</evidence>
<proteinExistence type="inferred from homology"/>
<evidence type="ECO:0000256" key="1">
    <source>
        <dbReference type="ARBA" id="ARBA00004127"/>
    </source>
</evidence>
<feature type="transmembrane region" description="Helical" evidence="8">
    <location>
        <begin position="12"/>
        <end position="33"/>
    </location>
</feature>
<evidence type="ECO:0000313" key="9">
    <source>
        <dbReference type="EMBL" id="MCU6795696.1"/>
    </source>
</evidence>
<keyword evidence="7 8" id="KW-0472">Membrane</keyword>
<keyword evidence="10" id="KW-1185">Reference proteome</keyword>